<protein>
    <submittedName>
        <fullName evidence="1">Maleate isomerase</fullName>
        <ecNumber evidence="1">5.2.1.1</ecNumber>
    </submittedName>
</protein>
<dbReference type="EMBL" id="JACHXR010000005">
    <property type="protein sequence ID" value="MBB3231478.1"/>
    <property type="molecule type" value="Genomic_DNA"/>
</dbReference>
<dbReference type="Gene3D" id="3.40.50.12500">
    <property type="match status" value="1"/>
</dbReference>
<dbReference type="AlphaFoldDB" id="A0A7W5HLS9"/>
<evidence type="ECO:0000313" key="1">
    <source>
        <dbReference type="EMBL" id="MBB3231478.1"/>
    </source>
</evidence>
<keyword evidence="2" id="KW-1185">Reference proteome</keyword>
<keyword evidence="1" id="KW-0413">Isomerase</keyword>
<organism evidence="1 2">
    <name type="scientific">Halomonas stenophila</name>
    <dbReference type="NCBI Taxonomy" id="795312"/>
    <lineage>
        <taxon>Bacteria</taxon>
        <taxon>Pseudomonadati</taxon>
        <taxon>Pseudomonadota</taxon>
        <taxon>Gammaproteobacteria</taxon>
        <taxon>Oceanospirillales</taxon>
        <taxon>Halomonadaceae</taxon>
        <taxon>Halomonas</taxon>
    </lineage>
</organism>
<dbReference type="InterPro" id="IPR053714">
    <property type="entry name" value="Iso_Racemase_Enz_sf"/>
</dbReference>
<evidence type="ECO:0000313" key="2">
    <source>
        <dbReference type="Proteomes" id="UP000518892"/>
    </source>
</evidence>
<dbReference type="PANTHER" id="PTHR40267:SF1">
    <property type="entry name" value="BLR3294 PROTEIN"/>
    <property type="match status" value="1"/>
</dbReference>
<sequence length="255" mass="27805">MNRTLIGMLTPSSNTVLEPYTAALLHELMPEVTAHFQRFTVKEISLSEAALAQFDPAPLLEAARRLNDARMDVIAWNGTSASWLGFETDSKLCAAITETTGVPATTSVLALNEALERSGVTRLGLVTPYLDDIQAAIVANYAKAGIEVVAERHLNDRGNFSFSEYDEATLARMVREVAKARPQAITILCTNLRGARIVPELERELGIPIYDSVSVTVWKTLALAGVDPARIVGWGQLFQDPRLAAQAREALTRIS</sequence>
<dbReference type="RefSeq" id="WP_183383947.1">
    <property type="nucleotide sequence ID" value="NZ_JACHXR010000005.1"/>
</dbReference>
<gene>
    <name evidence="1" type="ORF">FHR97_002333</name>
</gene>
<reference evidence="1 2" key="1">
    <citation type="submission" date="2020-08" db="EMBL/GenBank/DDBJ databases">
        <title>Genomic Encyclopedia of Type Strains, Phase III (KMG-III): the genomes of soil and plant-associated and newly described type strains.</title>
        <authorList>
            <person name="Whitman W."/>
        </authorList>
    </citation>
    <scope>NUCLEOTIDE SEQUENCE [LARGE SCALE GENOMIC DNA]</scope>
    <source>
        <strain evidence="1 2">CECT 7744</strain>
    </source>
</reference>
<dbReference type="EC" id="5.2.1.1" evidence="1"/>
<dbReference type="Proteomes" id="UP000518892">
    <property type="component" value="Unassembled WGS sequence"/>
</dbReference>
<dbReference type="Pfam" id="PF17645">
    <property type="entry name" value="Amdase"/>
    <property type="match status" value="1"/>
</dbReference>
<dbReference type="PIRSF" id="PIRSF015736">
    <property type="entry name" value="MI"/>
    <property type="match status" value="1"/>
</dbReference>
<proteinExistence type="predicted"/>
<dbReference type="PANTHER" id="PTHR40267">
    <property type="entry name" value="BLR3294 PROTEIN"/>
    <property type="match status" value="1"/>
</dbReference>
<dbReference type="GO" id="GO:0050076">
    <property type="term" value="F:maleate isomerase activity"/>
    <property type="evidence" value="ECO:0007669"/>
    <property type="project" value="UniProtKB-EC"/>
</dbReference>
<name>A0A7W5HLS9_9GAMM</name>
<dbReference type="InterPro" id="IPR026286">
    <property type="entry name" value="MaiA/AMDase"/>
</dbReference>
<accession>A0A7W5HLS9</accession>
<comment type="caution">
    <text evidence="1">The sequence shown here is derived from an EMBL/GenBank/DDBJ whole genome shotgun (WGS) entry which is preliminary data.</text>
</comment>